<name>A0A8I6RYQ6_CIMLE</name>
<dbReference type="EnsemblMetazoa" id="XM_014398626.2">
    <property type="protein sequence ID" value="XP_014254112.1"/>
    <property type="gene ID" value="LOC106669282"/>
</dbReference>
<dbReference type="AlphaFoldDB" id="A0A8I6RYQ6"/>
<dbReference type="KEGG" id="clec:106669282"/>
<dbReference type="RefSeq" id="XP_014254112.1">
    <property type="nucleotide sequence ID" value="XM_014398626.2"/>
</dbReference>
<dbReference type="GO" id="GO:0016020">
    <property type="term" value="C:membrane"/>
    <property type="evidence" value="ECO:0007669"/>
    <property type="project" value="TreeGrafter"/>
</dbReference>
<protein>
    <recommendedName>
        <fullName evidence="4">Osiris</fullName>
    </recommendedName>
</protein>
<accession>A0A8I6RYQ6</accession>
<evidence type="ECO:0000313" key="2">
    <source>
        <dbReference type="EnsemblMetazoa" id="XP_014254112.1"/>
    </source>
</evidence>
<feature type="chain" id="PRO_5035305807" description="Osiris" evidence="1">
    <location>
        <begin position="24"/>
        <end position="257"/>
    </location>
</feature>
<dbReference type="Pfam" id="PF07898">
    <property type="entry name" value="DUF1676"/>
    <property type="match status" value="1"/>
</dbReference>
<organism evidence="2 3">
    <name type="scientific">Cimex lectularius</name>
    <name type="common">Bed bug</name>
    <name type="synonym">Acanthia lectularia</name>
    <dbReference type="NCBI Taxonomy" id="79782"/>
    <lineage>
        <taxon>Eukaryota</taxon>
        <taxon>Metazoa</taxon>
        <taxon>Ecdysozoa</taxon>
        <taxon>Arthropoda</taxon>
        <taxon>Hexapoda</taxon>
        <taxon>Insecta</taxon>
        <taxon>Pterygota</taxon>
        <taxon>Neoptera</taxon>
        <taxon>Paraneoptera</taxon>
        <taxon>Hemiptera</taxon>
        <taxon>Heteroptera</taxon>
        <taxon>Panheteroptera</taxon>
        <taxon>Cimicomorpha</taxon>
        <taxon>Cimicidae</taxon>
        <taxon>Cimex</taxon>
    </lineage>
</organism>
<dbReference type="OMA" id="IVAFCMI"/>
<dbReference type="Proteomes" id="UP000494040">
    <property type="component" value="Unassembled WGS sequence"/>
</dbReference>
<proteinExistence type="predicted"/>
<reference evidence="2" key="1">
    <citation type="submission" date="2022-01" db="UniProtKB">
        <authorList>
            <consortium name="EnsemblMetazoa"/>
        </authorList>
    </citation>
    <scope>IDENTIFICATION</scope>
</reference>
<evidence type="ECO:0000256" key="1">
    <source>
        <dbReference type="SAM" id="SignalP"/>
    </source>
</evidence>
<keyword evidence="3" id="KW-1185">Reference proteome</keyword>
<evidence type="ECO:0000313" key="3">
    <source>
        <dbReference type="Proteomes" id="UP000494040"/>
    </source>
</evidence>
<dbReference type="PANTHER" id="PTHR21879">
    <property type="entry name" value="FI03362P-RELATED-RELATED"/>
    <property type="match status" value="1"/>
</dbReference>
<dbReference type="InterPro" id="IPR012464">
    <property type="entry name" value="DUF1676"/>
</dbReference>
<keyword evidence="1" id="KW-0732">Signal</keyword>
<feature type="signal peptide" evidence="1">
    <location>
        <begin position="1"/>
        <end position="23"/>
    </location>
</feature>
<dbReference type="OrthoDB" id="6627399at2759"/>
<dbReference type="PANTHER" id="PTHR21879:SF9">
    <property type="entry name" value="OSIRIS 16"/>
    <property type="match status" value="1"/>
</dbReference>
<dbReference type="GeneID" id="106669282"/>
<sequence>MFSCSVLVVLLAWKIVHLPEANGLVESNDTKTTTSPVDVKRMMDMQCRKEYSITCLKLDLAALVPGLSVARKYKLLPGLTLEFGGFETKEPGGKLPLEAAEPVLDRYLIKGLDAFMNSIAIRVNVMDKAVAERVNNIGHTFVSGVEKYEDDFGRGRKKKINHALLMGGMISAGTLLALTMSTISAMAGKAILVSLLSLALTMMTNKANGGDSGAAAGSNAKTTYEIITHTMPHDEYTNRHWAQGFTDGYIVKATPHS</sequence>
<evidence type="ECO:0008006" key="4">
    <source>
        <dbReference type="Google" id="ProtNLM"/>
    </source>
</evidence>